<reference evidence="1" key="1">
    <citation type="submission" date="2016-06" db="EMBL/GenBank/DDBJ databases">
        <title>Draft Genome sequence of the fungus Inonotus baumii.</title>
        <authorList>
            <person name="Zhu H."/>
            <person name="Lin W."/>
        </authorList>
    </citation>
    <scope>NUCLEOTIDE SEQUENCE</scope>
    <source>
        <strain evidence="1">821</strain>
    </source>
</reference>
<accession>A0A9Q5HTX0</accession>
<dbReference type="Gene3D" id="3.30.70.100">
    <property type="match status" value="1"/>
</dbReference>
<sequence length="225" mass="25285">MPWRRSSMMTSLSPENVTEIVRFHDFKFNDEEAAALAFTRGLDGCLKSYHGLEVNNTDNGNGVWIQGKSYHGLEVNNTDNGNGVWIQEWLSLAHHTAFQNSPGYPSFVARVASFASTQKLEILHVQLRPYPAEPAFTAPLTEMTVATLKSSSTSEAFEAVLKEAQTQLPSLSYGFVMEDSSRRQYLIVNGWQTIQAFERAKLDTPIFKKLDEIAENSTKLYKLTI</sequence>
<evidence type="ECO:0008006" key="3">
    <source>
        <dbReference type="Google" id="ProtNLM"/>
    </source>
</evidence>
<dbReference type="AlphaFoldDB" id="A0A9Q5HTX0"/>
<name>A0A9Q5HTX0_SANBA</name>
<gene>
    <name evidence="1" type="ORF">A7U60_g7049</name>
</gene>
<dbReference type="OrthoDB" id="3830579at2759"/>
<dbReference type="EMBL" id="LNZH02000206">
    <property type="protein sequence ID" value="OCB85915.1"/>
    <property type="molecule type" value="Genomic_DNA"/>
</dbReference>
<keyword evidence="2" id="KW-1185">Reference proteome</keyword>
<protein>
    <recommendedName>
        <fullName evidence="3">ABM domain-containing protein</fullName>
    </recommendedName>
</protein>
<comment type="caution">
    <text evidence="1">The sequence shown here is derived from an EMBL/GenBank/DDBJ whole genome shotgun (WGS) entry which is preliminary data.</text>
</comment>
<proteinExistence type="predicted"/>
<organism evidence="1 2">
    <name type="scientific">Sanghuangporus baumii</name>
    <name type="common">Phellinus baumii</name>
    <dbReference type="NCBI Taxonomy" id="108892"/>
    <lineage>
        <taxon>Eukaryota</taxon>
        <taxon>Fungi</taxon>
        <taxon>Dikarya</taxon>
        <taxon>Basidiomycota</taxon>
        <taxon>Agaricomycotina</taxon>
        <taxon>Agaricomycetes</taxon>
        <taxon>Hymenochaetales</taxon>
        <taxon>Hymenochaetaceae</taxon>
        <taxon>Sanghuangporus</taxon>
    </lineage>
</organism>
<evidence type="ECO:0000313" key="2">
    <source>
        <dbReference type="Proteomes" id="UP000757232"/>
    </source>
</evidence>
<evidence type="ECO:0000313" key="1">
    <source>
        <dbReference type="EMBL" id="OCB85915.1"/>
    </source>
</evidence>
<dbReference type="Proteomes" id="UP000757232">
    <property type="component" value="Unassembled WGS sequence"/>
</dbReference>